<dbReference type="Pfam" id="PF13041">
    <property type="entry name" value="PPR_2"/>
    <property type="match status" value="2"/>
</dbReference>
<dbReference type="OMA" id="HIWTVSS"/>
<evidence type="ECO:0000313" key="4">
    <source>
        <dbReference type="Proteomes" id="UP000655225"/>
    </source>
</evidence>
<feature type="repeat" description="PPR" evidence="2">
    <location>
        <begin position="238"/>
        <end position="272"/>
    </location>
</feature>
<feature type="repeat" description="PPR" evidence="2">
    <location>
        <begin position="473"/>
        <end position="507"/>
    </location>
</feature>
<evidence type="ECO:0000256" key="2">
    <source>
        <dbReference type="PROSITE-ProRule" id="PRU00708"/>
    </source>
</evidence>
<sequence>MTSPSYVAHCDNPRLLYFSGMPRENPNPYSYTHILKRVGGIGNLRLSLMISTLRATFVEILSPDECDALVVLNGRLICESLMSKWHGRQGMAKATWCLWIHVMEAILAKSEYLANIKSILLEGIASEVSLPASVALMNRVKIYLKNKEKDCLLEAIEDVGCGSMKHPCHDSYNILMNLYAEKGKNSEAVQMFSRMIDEGANPNSRTYTVMIEHLTSSGNLDSAMEVFKRLPLMRIKHTSRQYSVLAQGFTKMKRFDVVKKLVEEMRSDGLLPGRAMRFSLKCMREAGFVEETEEFVREFSPNDRIGNVAEFCIDSSDDEDNDNGEFDGDGIHLKPWLDPSALASALSDWSPNEVLALEDAKFVWTTRLVCKMLRSFRTARTAWLFFCWVAYQPGGFTHDAYTVSRMIVILARDGHVELVDQLVSKMKREGIRLSFSTMRLIIDFYGFSEKTDAAMKTFRDIEQICGPVSKFNLMVLYSSLLRTLAKCRRGLDAMDLLEEMILSGIVPDIQTFSGLMQHFALEGDMRTVQKLFGMVRQSGVEPDAYMFQILIRAYCKRERAALALRVFEDMKNSNLMPDAATKALLVKSLWKEGKLRQAAAAVEEKSEEINGGLPLALPGHVWTVSSADLTSIYHIYSGNFATNCA</sequence>
<feature type="repeat" description="PPR" evidence="2">
    <location>
        <begin position="399"/>
        <end position="433"/>
    </location>
</feature>
<dbReference type="InterPro" id="IPR044175">
    <property type="entry name" value="At5g66631-like"/>
</dbReference>
<dbReference type="OrthoDB" id="185373at2759"/>
<dbReference type="PANTHER" id="PTHR47913:SF1">
    <property type="entry name" value="OS01G0167750 PROTEIN"/>
    <property type="match status" value="1"/>
</dbReference>
<dbReference type="Gene3D" id="1.25.40.10">
    <property type="entry name" value="Tetratricopeptide repeat domain"/>
    <property type="match status" value="3"/>
</dbReference>
<evidence type="ECO:0000313" key="3">
    <source>
        <dbReference type="EMBL" id="KAF8410627.1"/>
    </source>
</evidence>
<dbReference type="Pfam" id="PF01535">
    <property type="entry name" value="PPR"/>
    <property type="match status" value="3"/>
</dbReference>
<dbReference type="PROSITE" id="PS51375">
    <property type="entry name" value="PPR"/>
    <property type="match status" value="7"/>
</dbReference>
<keyword evidence="1" id="KW-0677">Repeat</keyword>
<dbReference type="InterPro" id="IPR011990">
    <property type="entry name" value="TPR-like_helical_dom_sf"/>
</dbReference>
<feature type="repeat" description="PPR" evidence="2">
    <location>
        <begin position="203"/>
        <end position="237"/>
    </location>
</feature>
<proteinExistence type="predicted"/>
<feature type="repeat" description="PPR" evidence="2">
    <location>
        <begin position="508"/>
        <end position="542"/>
    </location>
</feature>
<protein>
    <recommendedName>
        <fullName evidence="5">Pentatricopeptide repeat-containing protein</fullName>
    </recommendedName>
</protein>
<evidence type="ECO:0000256" key="1">
    <source>
        <dbReference type="ARBA" id="ARBA00022737"/>
    </source>
</evidence>
<reference evidence="3 4" key="1">
    <citation type="submission" date="2020-04" db="EMBL/GenBank/DDBJ databases">
        <title>Plant Genome Project.</title>
        <authorList>
            <person name="Zhang R.-G."/>
        </authorList>
    </citation>
    <scope>NUCLEOTIDE SEQUENCE [LARGE SCALE GENOMIC DNA]</scope>
    <source>
        <strain evidence="3">YNK0</strain>
        <tissue evidence="3">Leaf</tissue>
    </source>
</reference>
<evidence type="ECO:0008006" key="5">
    <source>
        <dbReference type="Google" id="ProtNLM"/>
    </source>
</evidence>
<dbReference type="EMBL" id="JABCRI010000002">
    <property type="protein sequence ID" value="KAF8410627.1"/>
    <property type="molecule type" value="Genomic_DNA"/>
</dbReference>
<feature type="repeat" description="PPR" evidence="2">
    <location>
        <begin position="168"/>
        <end position="202"/>
    </location>
</feature>
<dbReference type="Proteomes" id="UP000655225">
    <property type="component" value="Unassembled WGS sequence"/>
</dbReference>
<feature type="repeat" description="PPR" evidence="2">
    <location>
        <begin position="543"/>
        <end position="577"/>
    </location>
</feature>
<dbReference type="AlphaFoldDB" id="A0A835DS71"/>
<keyword evidence="4" id="KW-1185">Reference proteome</keyword>
<dbReference type="NCBIfam" id="TIGR00756">
    <property type="entry name" value="PPR"/>
    <property type="match status" value="4"/>
</dbReference>
<accession>A0A835DS71</accession>
<dbReference type="PANTHER" id="PTHR47913">
    <property type="entry name" value="OS01G0167750 PROTEIN"/>
    <property type="match status" value="1"/>
</dbReference>
<dbReference type="InterPro" id="IPR002885">
    <property type="entry name" value="PPR_rpt"/>
</dbReference>
<organism evidence="3 4">
    <name type="scientific">Tetracentron sinense</name>
    <name type="common">Spur-leaf</name>
    <dbReference type="NCBI Taxonomy" id="13715"/>
    <lineage>
        <taxon>Eukaryota</taxon>
        <taxon>Viridiplantae</taxon>
        <taxon>Streptophyta</taxon>
        <taxon>Embryophyta</taxon>
        <taxon>Tracheophyta</taxon>
        <taxon>Spermatophyta</taxon>
        <taxon>Magnoliopsida</taxon>
        <taxon>Trochodendrales</taxon>
        <taxon>Trochodendraceae</taxon>
        <taxon>Tetracentron</taxon>
    </lineage>
</organism>
<name>A0A835DS71_TETSI</name>
<comment type="caution">
    <text evidence="3">The sequence shown here is derived from an EMBL/GenBank/DDBJ whole genome shotgun (WGS) entry which is preliminary data.</text>
</comment>
<gene>
    <name evidence="3" type="ORF">HHK36_003159</name>
</gene>